<dbReference type="RefSeq" id="WP_269040075.1">
    <property type="nucleotide sequence ID" value="NZ_CP114040.1"/>
</dbReference>
<organism evidence="3 4">
    <name type="scientific">Nannocystis punicea</name>
    <dbReference type="NCBI Taxonomy" id="2995304"/>
    <lineage>
        <taxon>Bacteria</taxon>
        <taxon>Pseudomonadati</taxon>
        <taxon>Myxococcota</taxon>
        <taxon>Polyangia</taxon>
        <taxon>Nannocystales</taxon>
        <taxon>Nannocystaceae</taxon>
        <taxon>Nannocystis</taxon>
    </lineage>
</organism>
<protein>
    <submittedName>
        <fullName evidence="3">Uncharacterized protein</fullName>
    </submittedName>
</protein>
<evidence type="ECO:0000256" key="2">
    <source>
        <dbReference type="SAM" id="SignalP"/>
    </source>
</evidence>
<name>A0ABY7HEJ9_9BACT</name>
<sequence>MRMARWWCWMMVTLHSCGPSPADTTTDGPGPGTTGTTGTAGPVTTTASPTTSTTSSTGTSLDVTTTATTDDATSTTSSAETTGTTSTSTSTTSTTSTTDEPALCFDTDETTGEARETTGDETGGEPVVCPPRADQPCTAPVECTPEMFCGSHVSSLDEHGCPRLGCLDDADCGPDEKCWSANADGAPICVEKDGACECSVDPFVSSKRCLPKTFGDIPALCPTLTNEADCNVFRVPKWLDYCEWTAIEQFCPGTCGSRTVHRCVNFSYHGDGCLMASACPERGQLGFFREGPLGPELLIAQKCEDDPPGWAQCGVEDDPGVCDCRCTLF</sequence>
<reference evidence="3" key="1">
    <citation type="submission" date="2022-11" db="EMBL/GenBank/DDBJ databases">
        <title>Minimal conservation of predation-associated metabolite biosynthetic gene clusters underscores biosynthetic potential of Myxococcota including descriptions for ten novel species: Archangium lansinium sp. nov., Myxococcus landrumus sp. nov., Nannocystis bai.</title>
        <authorList>
            <person name="Ahearne A."/>
            <person name="Stevens C."/>
            <person name="Dowd S."/>
        </authorList>
    </citation>
    <scope>NUCLEOTIDE SEQUENCE</scope>
    <source>
        <strain evidence="3">Fl3</strain>
    </source>
</reference>
<keyword evidence="4" id="KW-1185">Reference proteome</keyword>
<evidence type="ECO:0000256" key="1">
    <source>
        <dbReference type="SAM" id="MobiDB-lite"/>
    </source>
</evidence>
<feature type="chain" id="PRO_5045465732" evidence="2">
    <location>
        <begin position="23"/>
        <end position="329"/>
    </location>
</feature>
<dbReference type="Proteomes" id="UP001164459">
    <property type="component" value="Chromosome"/>
</dbReference>
<proteinExistence type="predicted"/>
<evidence type="ECO:0000313" key="4">
    <source>
        <dbReference type="Proteomes" id="UP001164459"/>
    </source>
</evidence>
<evidence type="ECO:0000313" key="3">
    <source>
        <dbReference type="EMBL" id="WAS97708.1"/>
    </source>
</evidence>
<feature type="region of interest" description="Disordered" evidence="1">
    <location>
        <begin position="18"/>
        <end position="127"/>
    </location>
</feature>
<accession>A0ABY7HEJ9</accession>
<feature type="compositionally biased region" description="Low complexity" evidence="1">
    <location>
        <begin position="18"/>
        <end position="28"/>
    </location>
</feature>
<feature type="compositionally biased region" description="Low complexity" evidence="1">
    <location>
        <begin position="36"/>
        <end position="99"/>
    </location>
</feature>
<feature type="signal peptide" evidence="2">
    <location>
        <begin position="1"/>
        <end position="22"/>
    </location>
</feature>
<keyword evidence="2" id="KW-0732">Signal</keyword>
<gene>
    <name evidence="3" type="ORF">O0S08_16310</name>
</gene>
<dbReference type="EMBL" id="CP114040">
    <property type="protein sequence ID" value="WAS97708.1"/>
    <property type="molecule type" value="Genomic_DNA"/>
</dbReference>